<dbReference type="InterPro" id="IPR016162">
    <property type="entry name" value="Ald_DH_N"/>
</dbReference>
<evidence type="ECO:0000259" key="3">
    <source>
        <dbReference type="Pfam" id="PF00171"/>
    </source>
</evidence>
<dbReference type="InterPro" id="IPR016161">
    <property type="entry name" value="Ald_DH/histidinol_DH"/>
</dbReference>
<dbReference type="Pfam" id="PF00171">
    <property type="entry name" value="Aldedh"/>
    <property type="match status" value="1"/>
</dbReference>
<evidence type="ECO:0000256" key="1">
    <source>
        <dbReference type="ARBA" id="ARBA00009986"/>
    </source>
</evidence>
<dbReference type="SUPFAM" id="SSF53720">
    <property type="entry name" value="ALDH-like"/>
    <property type="match status" value="1"/>
</dbReference>
<name>A0A520LJP3_9GAMM</name>
<evidence type="ECO:0000313" key="5">
    <source>
        <dbReference type="Proteomes" id="UP000318148"/>
    </source>
</evidence>
<accession>A0A520LJP3</accession>
<dbReference type="Gene3D" id="3.40.309.10">
    <property type="entry name" value="Aldehyde Dehydrogenase, Chain A, domain 2"/>
    <property type="match status" value="1"/>
</dbReference>
<proteinExistence type="inferred from homology"/>
<dbReference type="PANTHER" id="PTHR42804:SF1">
    <property type="entry name" value="ALDEHYDE DEHYDROGENASE-RELATED"/>
    <property type="match status" value="1"/>
</dbReference>
<organism evidence="4 5">
    <name type="scientific">SAR92 clade bacterium</name>
    <dbReference type="NCBI Taxonomy" id="2315479"/>
    <lineage>
        <taxon>Bacteria</taxon>
        <taxon>Pseudomonadati</taxon>
        <taxon>Pseudomonadota</taxon>
        <taxon>Gammaproteobacteria</taxon>
        <taxon>Cellvibrionales</taxon>
        <taxon>Porticoccaceae</taxon>
        <taxon>SAR92 clade</taxon>
    </lineage>
</organism>
<protein>
    <submittedName>
        <fullName evidence="4">Aldehyde dehydrogenase family protein</fullName>
    </submittedName>
</protein>
<reference evidence="4 5" key="1">
    <citation type="submission" date="2019-02" db="EMBL/GenBank/DDBJ databases">
        <title>Prokaryotic population dynamics and viral predation in marine succession experiment using metagenomics: the confinement effect.</title>
        <authorList>
            <person name="Haro-Moreno J.M."/>
            <person name="Rodriguez-Valera F."/>
            <person name="Lopez-Perez M."/>
        </authorList>
    </citation>
    <scope>NUCLEOTIDE SEQUENCE [LARGE SCALE GENOMIC DNA]</scope>
    <source>
        <strain evidence="4">MED-G169</strain>
    </source>
</reference>
<dbReference type="CDD" id="cd07138">
    <property type="entry name" value="ALDH_CddD_SSP0762"/>
    <property type="match status" value="1"/>
</dbReference>
<feature type="domain" description="Aldehyde dehydrogenase" evidence="3">
    <location>
        <begin position="13"/>
        <end position="469"/>
    </location>
</feature>
<dbReference type="GO" id="GO:0016620">
    <property type="term" value="F:oxidoreductase activity, acting on the aldehyde or oxo group of donors, NAD or NADP as acceptor"/>
    <property type="evidence" value="ECO:0007669"/>
    <property type="project" value="InterPro"/>
</dbReference>
<sequence>MYKADKFYINGEWVSPSTNDECEVINPATEEVIGTVAMGNENDVNNAVAAAKKAFETFSKTSIEERMALLDRIIAAYKAKMEKIAACVSQEMGAPISMSNAAQAPAGLGHLLFAKTAVEKFKFSEEVGTSHVVREPIGVCGLITPWNWPVNQITAKVGPAIAAGCTMVLKPSEIAPFNAIVFTEIMHEAGTPPGVFNLVNGYGPTVGVAMSSHPDVDMMSFTGSTRAGVSVAEESAKTIKRVCQELGGKSANIIVDDESFVESVARDAVGMCLNTGQSCNAATRMLVPASRMDEAAEVASQAMEAIVVGNPENEDTQVGPLVSELQFNKVQALIQKGIDEGADLKTGGLGKPEGLEKGYFVKPTVFANVKNDMTIAKEEIFGPVLSLIPYEDDADAVKIANDTVYGLSAYVSAASLDKAKEIGSQLRAGNVHLNGAGLDINAPFGGYKQSGNGREFSGWGLEEFLETKALLGFTPPDADAGGGGFIDFDE</sequence>
<evidence type="ECO:0000313" key="4">
    <source>
        <dbReference type="EMBL" id="RZO03228.1"/>
    </source>
</evidence>
<dbReference type="AlphaFoldDB" id="A0A520LJP3"/>
<dbReference type="Proteomes" id="UP000318148">
    <property type="component" value="Unassembled WGS sequence"/>
</dbReference>
<dbReference type="InterPro" id="IPR016163">
    <property type="entry name" value="Ald_DH_C"/>
</dbReference>
<comment type="caution">
    <text evidence="4">The sequence shown here is derived from an EMBL/GenBank/DDBJ whole genome shotgun (WGS) entry which is preliminary data.</text>
</comment>
<dbReference type="InterPro" id="IPR015590">
    <property type="entry name" value="Aldehyde_DH_dom"/>
</dbReference>
<dbReference type="PANTHER" id="PTHR42804">
    <property type="entry name" value="ALDEHYDE DEHYDROGENASE"/>
    <property type="match status" value="1"/>
</dbReference>
<keyword evidence="2" id="KW-0560">Oxidoreductase</keyword>
<dbReference type="EMBL" id="SHBO01000068">
    <property type="protein sequence ID" value="RZO03228.1"/>
    <property type="molecule type" value="Genomic_DNA"/>
</dbReference>
<dbReference type="Gene3D" id="3.40.605.10">
    <property type="entry name" value="Aldehyde Dehydrogenase, Chain A, domain 1"/>
    <property type="match status" value="1"/>
</dbReference>
<dbReference type="FunFam" id="3.40.605.10:FF:000007">
    <property type="entry name" value="NAD/NADP-dependent betaine aldehyde dehydrogenase"/>
    <property type="match status" value="1"/>
</dbReference>
<comment type="similarity">
    <text evidence="1">Belongs to the aldehyde dehydrogenase family.</text>
</comment>
<gene>
    <name evidence="4" type="ORF">EVB02_04280</name>
</gene>
<evidence type="ECO:0000256" key="2">
    <source>
        <dbReference type="ARBA" id="ARBA00023002"/>
    </source>
</evidence>